<gene>
    <name evidence="1" type="ORF">JW744_02645</name>
</gene>
<evidence type="ECO:0000313" key="1">
    <source>
        <dbReference type="EMBL" id="MBN2067341.1"/>
    </source>
</evidence>
<dbReference type="AlphaFoldDB" id="A0A938YTQ2"/>
<proteinExistence type="predicted"/>
<reference evidence="1" key="1">
    <citation type="submission" date="2021-01" db="EMBL/GenBank/DDBJ databases">
        <title>Active Sulfur Cycling in an Early Earth Analoge.</title>
        <authorList>
            <person name="Hahn C.R."/>
            <person name="Youssef N.H."/>
            <person name="Elshahed M."/>
        </authorList>
    </citation>
    <scope>NUCLEOTIDE SEQUENCE</scope>
    <source>
        <strain evidence="1">Zod_Metabat.1151</strain>
    </source>
</reference>
<dbReference type="Proteomes" id="UP000809243">
    <property type="component" value="Unassembled WGS sequence"/>
</dbReference>
<evidence type="ECO:0000313" key="2">
    <source>
        <dbReference type="Proteomes" id="UP000809243"/>
    </source>
</evidence>
<comment type="caution">
    <text evidence="1">The sequence shown here is derived from an EMBL/GenBank/DDBJ whole genome shotgun (WGS) entry which is preliminary data.</text>
</comment>
<organism evidence="1 2">
    <name type="scientific">Candidatus Iainarchaeum sp</name>
    <dbReference type="NCBI Taxonomy" id="3101447"/>
    <lineage>
        <taxon>Archaea</taxon>
        <taxon>Candidatus Iainarchaeota</taxon>
        <taxon>Candidatus Iainarchaeia</taxon>
        <taxon>Candidatus Iainarchaeales</taxon>
        <taxon>Candidatus Iainarchaeaceae</taxon>
        <taxon>Candidatus Iainarchaeum</taxon>
    </lineage>
</organism>
<dbReference type="EMBL" id="JAFGDB010000041">
    <property type="protein sequence ID" value="MBN2067341.1"/>
    <property type="molecule type" value="Genomic_DNA"/>
</dbReference>
<accession>A0A938YTQ2</accession>
<name>A0A938YTQ2_9ARCH</name>
<protein>
    <submittedName>
        <fullName evidence="1">Uncharacterized protein</fullName>
    </submittedName>
</protein>
<sequence>MKGSDLDPVKAGKYEQIGKIAKQIREIDGQIKGEVTQDPRFGKKKRQDN</sequence>